<reference evidence="7" key="1">
    <citation type="journal article" date="2012" name="Nature">
        <title>The oyster genome reveals stress adaptation and complexity of shell formation.</title>
        <authorList>
            <person name="Zhang G."/>
            <person name="Fang X."/>
            <person name="Guo X."/>
            <person name="Li L."/>
            <person name="Luo R."/>
            <person name="Xu F."/>
            <person name="Yang P."/>
            <person name="Zhang L."/>
            <person name="Wang X."/>
            <person name="Qi H."/>
            <person name="Xiong Z."/>
            <person name="Que H."/>
            <person name="Xie Y."/>
            <person name="Holland P.W."/>
            <person name="Paps J."/>
            <person name="Zhu Y."/>
            <person name="Wu F."/>
            <person name="Chen Y."/>
            <person name="Wang J."/>
            <person name="Peng C."/>
            <person name="Meng J."/>
            <person name="Yang L."/>
            <person name="Liu J."/>
            <person name="Wen B."/>
            <person name="Zhang N."/>
            <person name="Huang Z."/>
            <person name="Zhu Q."/>
            <person name="Feng Y."/>
            <person name="Mount A."/>
            <person name="Hedgecock D."/>
            <person name="Xu Z."/>
            <person name="Liu Y."/>
            <person name="Domazet-Loso T."/>
            <person name="Du Y."/>
            <person name="Sun X."/>
            <person name="Zhang S."/>
            <person name="Liu B."/>
            <person name="Cheng P."/>
            <person name="Jiang X."/>
            <person name="Li J."/>
            <person name="Fan D."/>
            <person name="Wang W."/>
            <person name="Fu W."/>
            <person name="Wang T."/>
            <person name="Wang B."/>
            <person name="Zhang J."/>
            <person name="Peng Z."/>
            <person name="Li Y."/>
            <person name="Li N."/>
            <person name="Wang J."/>
            <person name="Chen M."/>
            <person name="He Y."/>
            <person name="Tan F."/>
            <person name="Song X."/>
            <person name="Zheng Q."/>
            <person name="Huang R."/>
            <person name="Yang H."/>
            <person name="Du X."/>
            <person name="Chen L."/>
            <person name="Yang M."/>
            <person name="Gaffney P.M."/>
            <person name="Wang S."/>
            <person name="Luo L."/>
            <person name="She Z."/>
            <person name="Ming Y."/>
            <person name="Huang W."/>
            <person name="Zhang S."/>
            <person name="Huang B."/>
            <person name="Zhang Y."/>
            <person name="Qu T."/>
            <person name="Ni P."/>
            <person name="Miao G."/>
            <person name="Wang J."/>
            <person name="Wang Q."/>
            <person name="Steinberg C.E."/>
            <person name="Wang H."/>
            <person name="Li N."/>
            <person name="Qian L."/>
            <person name="Zhang G."/>
            <person name="Li Y."/>
            <person name="Yang H."/>
            <person name="Liu X."/>
            <person name="Wang J."/>
            <person name="Yin Y."/>
            <person name="Wang J."/>
        </authorList>
    </citation>
    <scope>NUCLEOTIDE SEQUENCE [LARGE SCALE GENOMIC DNA]</scope>
    <source>
        <strain evidence="7">05x7-T-G4-1.051#20</strain>
    </source>
</reference>
<evidence type="ECO:0000256" key="4">
    <source>
        <dbReference type="ARBA" id="ARBA00033254"/>
    </source>
</evidence>
<feature type="compositionally biased region" description="Basic and acidic residues" evidence="5">
    <location>
        <begin position="408"/>
        <end position="421"/>
    </location>
</feature>
<dbReference type="GO" id="GO:0030490">
    <property type="term" value="P:maturation of SSU-rRNA"/>
    <property type="evidence" value="ECO:0007669"/>
    <property type="project" value="TreeGrafter"/>
</dbReference>
<sequence length="500" mass="56985">MNSESSDDEVEAKQQRNLDVATTASLDLVALNNKVISMRGQIKKVKVHVIHKLTKQIKTFQSKSRGPEKVLEKNKRKAEKLIEEVQIIKDLKPDRISKYAIGHTTSFSEVCKEPRMSLETRALARLTDHKILQDSVKEFRQDHEDWMSLAAFLMSRNSGRRIKKKSQNRVDKIITNVKAGEVLVKSFLKNRLEGDEDELEKIVNLNAVKKKSDNSKEEPVECVAKPVLPVDGKGSDMESDLSDEESDECLDESDESDEIPQDFSVETHSESRTSDDLPDSTTKSLDKSKRLKKHKTEKTQTKKHSEMVIKKLNMEDFKSDSEIPTESLPMFLVDDNESGSSKKKKNQKSKKKDLFFVTSDDSGDEGEDEDEGSENSRLQGDDAEDSDEEEELERGKHAFRSTFMGSLSEKDWRKSTKERNHGNMKGPTAPGSSNFQKSRKGRDFPKKLPKQSKQFKSKDVQSGSKKDTEEKLHPSWIASKKRKEQAQIQIFQGKKIKFDD</sequence>
<name>K1QGF4_MAGGI</name>
<dbReference type="AlphaFoldDB" id="K1QGF4"/>
<gene>
    <name evidence="7" type="ORF">CGI_10005725</name>
</gene>
<dbReference type="HOGENOM" id="CLU_054142_0_0_1"/>
<feature type="compositionally biased region" description="Acidic residues" evidence="5">
    <location>
        <begin position="237"/>
        <end position="260"/>
    </location>
</feature>
<dbReference type="InterPro" id="IPR037393">
    <property type="entry name" value="Bud22/SRFB1"/>
</dbReference>
<dbReference type="EMBL" id="JH818826">
    <property type="protein sequence ID" value="EKC20636.1"/>
    <property type="molecule type" value="Genomic_DNA"/>
</dbReference>
<dbReference type="GO" id="GO:0030686">
    <property type="term" value="C:90S preribosome"/>
    <property type="evidence" value="ECO:0007669"/>
    <property type="project" value="TreeGrafter"/>
</dbReference>
<evidence type="ECO:0000313" key="7">
    <source>
        <dbReference type="EMBL" id="EKC20636.1"/>
    </source>
</evidence>
<evidence type="ECO:0000256" key="2">
    <source>
        <dbReference type="ARBA" id="ARBA00023054"/>
    </source>
</evidence>
<evidence type="ECO:0000256" key="1">
    <source>
        <dbReference type="ARBA" id="ARBA00013459"/>
    </source>
</evidence>
<dbReference type="GO" id="GO:0005634">
    <property type="term" value="C:nucleus"/>
    <property type="evidence" value="ECO:0007669"/>
    <property type="project" value="TreeGrafter"/>
</dbReference>
<feature type="compositionally biased region" description="Basic and acidic residues" evidence="5">
    <location>
        <begin position="265"/>
        <end position="275"/>
    </location>
</feature>
<proteinExistence type="predicted"/>
<dbReference type="PANTHER" id="PTHR23325">
    <property type="entry name" value="SERUM RESPONSE FACTOR-BINDING"/>
    <property type="match status" value="1"/>
</dbReference>
<dbReference type="Pfam" id="PF09073">
    <property type="entry name" value="BUD22"/>
    <property type="match status" value="1"/>
</dbReference>
<dbReference type="KEGG" id="crg:105319626"/>
<evidence type="ECO:0000256" key="5">
    <source>
        <dbReference type="SAM" id="MobiDB-lite"/>
    </source>
</evidence>
<accession>K1QGF4</accession>
<organism evidence="7">
    <name type="scientific">Magallana gigas</name>
    <name type="common">Pacific oyster</name>
    <name type="synonym">Crassostrea gigas</name>
    <dbReference type="NCBI Taxonomy" id="29159"/>
    <lineage>
        <taxon>Eukaryota</taxon>
        <taxon>Metazoa</taxon>
        <taxon>Spiralia</taxon>
        <taxon>Lophotrochozoa</taxon>
        <taxon>Mollusca</taxon>
        <taxon>Bivalvia</taxon>
        <taxon>Autobranchia</taxon>
        <taxon>Pteriomorphia</taxon>
        <taxon>Ostreida</taxon>
        <taxon>Ostreoidea</taxon>
        <taxon>Ostreidae</taxon>
        <taxon>Magallana</taxon>
    </lineage>
</organism>
<feature type="compositionally biased region" description="Basic and acidic residues" evidence="5">
    <location>
        <begin position="210"/>
        <end position="219"/>
    </location>
</feature>
<dbReference type="InterPro" id="IPR015158">
    <property type="entry name" value="Bud22_dom"/>
</dbReference>
<dbReference type="InParanoid" id="K1QGF4"/>
<evidence type="ECO:0000259" key="6">
    <source>
        <dbReference type="Pfam" id="PF09073"/>
    </source>
</evidence>
<protein>
    <recommendedName>
        <fullName evidence="1">Serum response factor-binding protein 1</fullName>
    </recommendedName>
    <alternativeName>
        <fullName evidence="4">SRF-dependent transcription regulation-associated protein</fullName>
    </alternativeName>
</protein>
<feature type="domain" description="Bud22" evidence="6">
    <location>
        <begin position="415"/>
        <end position="499"/>
    </location>
</feature>
<feature type="compositionally biased region" description="Acidic residues" evidence="5">
    <location>
        <begin position="361"/>
        <end position="373"/>
    </location>
</feature>
<comment type="function">
    <text evidence="3">May be involved in regulating transcriptional activation of cardiac genes during the aging process. May play a role in biosynthesis and/or processing of SLC2A4 in adipose cells.</text>
</comment>
<dbReference type="PANTHER" id="PTHR23325:SF1">
    <property type="entry name" value="SERUM RESPONSE FACTOR-BINDING PROTEIN 1"/>
    <property type="match status" value="1"/>
</dbReference>
<feature type="region of interest" description="Disordered" evidence="5">
    <location>
        <begin position="210"/>
        <end position="485"/>
    </location>
</feature>
<feature type="compositionally biased region" description="Basic and acidic residues" evidence="5">
    <location>
        <begin position="456"/>
        <end position="473"/>
    </location>
</feature>
<dbReference type="OrthoDB" id="3364872at2759"/>
<keyword evidence="2" id="KW-0175">Coiled coil</keyword>
<feature type="compositionally biased region" description="Basic and acidic residues" evidence="5">
    <location>
        <begin position="297"/>
        <end position="321"/>
    </location>
</feature>
<evidence type="ECO:0000256" key="3">
    <source>
        <dbReference type="ARBA" id="ARBA00025646"/>
    </source>
</evidence>
<feature type="compositionally biased region" description="Acidic residues" evidence="5">
    <location>
        <begin position="381"/>
        <end position="392"/>
    </location>
</feature>
<feature type="compositionally biased region" description="Basic residues" evidence="5">
    <location>
        <begin position="341"/>
        <end position="351"/>
    </location>
</feature>